<reference evidence="3" key="1">
    <citation type="journal article" date="2019" name="Int. J. Syst. Evol. Microbiol.">
        <title>The Global Catalogue of Microorganisms (GCM) 10K type strain sequencing project: providing services to taxonomists for standard genome sequencing and annotation.</title>
        <authorList>
            <consortium name="The Broad Institute Genomics Platform"/>
            <consortium name="The Broad Institute Genome Sequencing Center for Infectious Disease"/>
            <person name="Wu L."/>
            <person name="Ma J."/>
        </authorList>
    </citation>
    <scope>NUCLEOTIDE SEQUENCE [LARGE SCALE GENOMIC DNA]</scope>
    <source>
        <strain evidence="3">CGMCC 4.7304</strain>
    </source>
</reference>
<name>A0ABW0ZAD1_9ACTN</name>
<accession>A0ABW0ZAD1</accession>
<keyword evidence="1" id="KW-1133">Transmembrane helix</keyword>
<keyword evidence="3" id="KW-1185">Reference proteome</keyword>
<keyword evidence="1" id="KW-0812">Transmembrane</keyword>
<dbReference type="RefSeq" id="WP_390320770.1">
    <property type="nucleotide sequence ID" value="NZ_JBHSPB010000026.1"/>
</dbReference>
<feature type="transmembrane region" description="Helical" evidence="1">
    <location>
        <begin position="112"/>
        <end position="130"/>
    </location>
</feature>
<feature type="transmembrane region" description="Helical" evidence="1">
    <location>
        <begin position="136"/>
        <end position="159"/>
    </location>
</feature>
<dbReference type="Pfam" id="PF19700">
    <property type="entry name" value="DUF6198"/>
    <property type="match status" value="1"/>
</dbReference>
<dbReference type="PANTHER" id="PTHR40078:SF1">
    <property type="entry name" value="INTEGRAL MEMBRANE PROTEIN"/>
    <property type="match status" value="1"/>
</dbReference>
<sequence length="256" mass="25646">MSVSGPQCAAPSVPCAAPSVPAAVARPPRAGGGRRLARRLPQLYGGLVLYGVSGALQVRAGLGLAPWDVLNQGVARWTGLSIGAASIAVGALVLLLWIPLRQRPGLGTVSNVLMVGLSLDATLALLPGTGSLPLRIALLVCAVVLCAAATGLYIAAGFGPGPRDGLMTGLHRRTGRSLRLTRTCIEVAVLAAGWALGGTAGAGTVLFALAIGPLTQYFLRRFTPGGAAAGAAPAGIRMRAEGVLRDPGCGPGNAGR</sequence>
<organism evidence="2 3">
    <name type="scientific">Streptomyces gamaensis</name>
    <dbReference type="NCBI Taxonomy" id="1763542"/>
    <lineage>
        <taxon>Bacteria</taxon>
        <taxon>Bacillati</taxon>
        <taxon>Actinomycetota</taxon>
        <taxon>Actinomycetes</taxon>
        <taxon>Kitasatosporales</taxon>
        <taxon>Streptomycetaceae</taxon>
        <taxon>Streptomyces</taxon>
    </lineage>
</organism>
<comment type="caution">
    <text evidence="2">The sequence shown here is derived from an EMBL/GenBank/DDBJ whole genome shotgun (WGS) entry which is preliminary data.</text>
</comment>
<gene>
    <name evidence="2" type="ORF">ACFP1Z_29540</name>
</gene>
<protein>
    <submittedName>
        <fullName evidence="2">YitT family protein</fullName>
    </submittedName>
</protein>
<keyword evidence="1" id="KW-0472">Membrane</keyword>
<proteinExistence type="predicted"/>
<evidence type="ECO:0000313" key="2">
    <source>
        <dbReference type="EMBL" id="MFC5724306.1"/>
    </source>
</evidence>
<evidence type="ECO:0000256" key="1">
    <source>
        <dbReference type="SAM" id="Phobius"/>
    </source>
</evidence>
<dbReference type="EMBL" id="JBHSPB010000026">
    <property type="protein sequence ID" value="MFC5724306.1"/>
    <property type="molecule type" value="Genomic_DNA"/>
</dbReference>
<dbReference type="PANTHER" id="PTHR40078">
    <property type="entry name" value="INTEGRAL MEMBRANE PROTEIN-RELATED"/>
    <property type="match status" value="1"/>
</dbReference>
<feature type="transmembrane region" description="Helical" evidence="1">
    <location>
        <begin position="77"/>
        <end position="100"/>
    </location>
</feature>
<dbReference type="Proteomes" id="UP001596083">
    <property type="component" value="Unassembled WGS sequence"/>
</dbReference>
<dbReference type="InterPro" id="IPR038750">
    <property type="entry name" value="YczE/YyaS-like"/>
</dbReference>
<evidence type="ECO:0000313" key="3">
    <source>
        <dbReference type="Proteomes" id="UP001596083"/>
    </source>
</evidence>
<feature type="transmembrane region" description="Helical" evidence="1">
    <location>
        <begin position="43"/>
        <end position="65"/>
    </location>
</feature>